<dbReference type="GeneID" id="63774363"/>
<reference evidence="2 3" key="1">
    <citation type="submission" date="2016-07" db="EMBL/GenBank/DDBJ databases">
        <title>Pervasive Adenine N6-methylation of Active Genes in Fungi.</title>
        <authorList>
            <consortium name="DOE Joint Genome Institute"/>
            <person name="Mondo S.J."/>
            <person name="Dannebaum R.O."/>
            <person name="Kuo R.C."/>
            <person name="Labutti K."/>
            <person name="Haridas S."/>
            <person name="Kuo A."/>
            <person name="Salamov A."/>
            <person name="Ahrendt S.R."/>
            <person name="Lipzen A."/>
            <person name="Sullivan W."/>
            <person name="Andreopoulos W.B."/>
            <person name="Clum A."/>
            <person name="Lindquist E."/>
            <person name="Daum C."/>
            <person name="Ramamoorthy G.K."/>
            <person name="Gryganskyi A."/>
            <person name="Culley D."/>
            <person name="Magnuson J.K."/>
            <person name="James T.Y."/>
            <person name="O'Malley M.A."/>
            <person name="Stajich J.E."/>
            <person name="Spatafora J.W."/>
            <person name="Visel A."/>
            <person name="Grigoriev I.V."/>
        </authorList>
    </citation>
    <scope>NUCLEOTIDE SEQUENCE [LARGE SCALE GENOMIC DNA]</scope>
    <source>
        <strain evidence="2 3">CBS 129021</strain>
    </source>
</reference>
<feature type="region of interest" description="Disordered" evidence="1">
    <location>
        <begin position="606"/>
        <end position="665"/>
    </location>
</feature>
<feature type="compositionally biased region" description="Polar residues" evidence="1">
    <location>
        <begin position="1"/>
        <end position="10"/>
    </location>
</feature>
<accession>A0A1Y2E7J6</accession>
<feature type="compositionally biased region" description="Basic and acidic residues" evidence="1">
    <location>
        <begin position="766"/>
        <end position="777"/>
    </location>
</feature>
<comment type="caution">
    <text evidence="2">The sequence shown here is derived from an EMBL/GenBank/DDBJ whole genome shotgun (WGS) entry which is preliminary data.</text>
</comment>
<feature type="region of interest" description="Disordered" evidence="1">
    <location>
        <begin position="1027"/>
        <end position="1056"/>
    </location>
</feature>
<feature type="compositionally biased region" description="Basic and acidic residues" evidence="1">
    <location>
        <begin position="120"/>
        <end position="129"/>
    </location>
</feature>
<evidence type="ECO:0008006" key="4">
    <source>
        <dbReference type="Google" id="ProtNLM"/>
    </source>
</evidence>
<dbReference type="OrthoDB" id="5341904at2759"/>
<feature type="region of interest" description="Disordered" evidence="1">
    <location>
        <begin position="481"/>
        <end position="507"/>
    </location>
</feature>
<evidence type="ECO:0000313" key="2">
    <source>
        <dbReference type="EMBL" id="ORY67294.1"/>
    </source>
</evidence>
<feature type="compositionally biased region" description="Polar residues" evidence="1">
    <location>
        <begin position="621"/>
        <end position="647"/>
    </location>
</feature>
<name>A0A1Y2E7J6_9PEZI</name>
<feature type="region of interest" description="Disordered" evidence="1">
    <location>
        <begin position="537"/>
        <end position="566"/>
    </location>
</feature>
<dbReference type="EMBL" id="MCFJ01000004">
    <property type="protein sequence ID" value="ORY67294.1"/>
    <property type="molecule type" value="Genomic_DNA"/>
</dbReference>
<organism evidence="2 3">
    <name type="scientific">Pseudomassariella vexata</name>
    <dbReference type="NCBI Taxonomy" id="1141098"/>
    <lineage>
        <taxon>Eukaryota</taxon>
        <taxon>Fungi</taxon>
        <taxon>Dikarya</taxon>
        <taxon>Ascomycota</taxon>
        <taxon>Pezizomycotina</taxon>
        <taxon>Sordariomycetes</taxon>
        <taxon>Xylariomycetidae</taxon>
        <taxon>Amphisphaeriales</taxon>
        <taxon>Pseudomassariaceae</taxon>
        <taxon>Pseudomassariella</taxon>
    </lineage>
</organism>
<feature type="compositionally biased region" description="Basic and acidic residues" evidence="1">
    <location>
        <begin position="486"/>
        <end position="500"/>
    </location>
</feature>
<keyword evidence="3" id="KW-1185">Reference proteome</keyword>
<sequence length="1185" mass="129075">MGNAQSSVEGSENGPEKGPDKVRRTTQKLTKPRTGSYAAAGLLNPNGSVDSRRRLSTTRTYSRPYGTSPASSPMLHPSENGSTTGQVHLDEPTEPDSTGRLTRNLFRSLSQLSRRRSRSRKDSIGDKPIPESTRPSRASSVSYAAPESSYYIQAGNLNWSATVSRVSANYDLTSYEGKRLLNLAEESLHEDNSIMSESQFEVIKPRRKSMISQAPAELPPAVAIARVNSDLSLYSTPMRRRSLLQTPGVATRAPPVPALTPRMKARYSLPSTPARRDSFDGFDAFEASMQSLALPASDPDSIPRAATPCEEPYQQMGAFKLGSLRITNGSPARSPALDHNQSKHEARQIDDYFIPQKEANHVGPETKTTTSDIVTDKTKVQKSPVHSSLAFNTSPCRGSEGSPSVFEAPKSTFPTSAFPKFLPEIQLSPLSLEGSEAGTSELQTTSKHTAAEDELFEVESPDSPQFEVLDVRVDLSAKSLPPRPRLISEDRGSHEIRRTDSGLVPSPISEYSHKALAKADSGYSSNVSLRSFSAKPSIAEKRRSPVAGIEIPPKTPPKDPFATTYSSPTVVATPATTVSRPVINAPAPPVPEKDQPSLVRPRALTEVPQTARQHFWPRHQVSWSKNSRNVPSPISSRFQDSAKPTQGTSPLSPTSPAASLSALSIGSRVRKPGKLQRLLSGATRKPLPLHETHSPGHRDIPAVSEEVQAKFSQHTGLFPLPSMRSALKPEPSQETLGTIVSVGSSEIPLGKDVPPLPTLADDESEEGGKAQRQEHTLKHQKVFRSASAASPISSARKSIIRKPVPIRQLSDGGFHLIASGTVDHALGTRGPSLDLVRKSLEAGAFDATFSAMANERESSLTIPSSVARSNTMTAQVERESETRYAASDEPEVQPSPAVASCTSLEPPAAAAHIRKPRTPPPVSMRTRNMGSVRVPPPPRPQSTPPNAVQPCALPALSRKTSRESIYSYPAVSGSAPISRQTSRENIYSYLPVQQQYHARERSMTAPPPPAPPMNPRRSLSFMTEKGEHRRPIWEVQTDHGGSTSQTSSVSQTYNSSLSFQPGQPVAIMLKPRTSREWQAPIVPTLRQRVSYDDYSNILVQEEAQSFYQDNGPYPSMPRADGNVYVSDPWSGRPMPQQWDQYGRPPLQVPRGHQRNGCLDQFGNPAPFRVLHSYNSPAYKNVPIWG</sequence>
<protein>
    <recommendedName>
        <fullName evidence="4">Proteophosphoglycan ppg4</fullName>
    </recommendedName>
</protein>
<feature type="compositionally biased region" description="Polar residues" evidence="1">
    <location>
        <begin position="384"/>
        <end position="396"/>
    </location>
</feature>
<feature type="compositionally biased region" description="Polar residues" evidence="1">
    <location>
        <begin position="133"/>
        <end position="142"/>
    </location>
</feature>
<dbReference type="AlphaFoldDB" id="A0A1Y2E7J6"/>
<proteinExistence type="predicted"/>
<feature type="region of interest" description="Disordered" evidence="1">
    <location>
        <begin position="376"/>
        <end position="403"/>
    </location>
</feature>
<feature type="region of interest" description="Disordered" evidence="1">
    <location>
        <begin position="907"/>
        <end position="949"/>
    </location>
</feature>
<feature type="compositionally biased region" description="Low complexity" evidence="1">
    <location>
        <begin position="103"/>
        <end position="112"/>
    </location>
</feature>
<feature type="compositionally biased region" description="Basic and acidic residues" evidence="1">
    <location>
        <begin position="14"/>
        <end position="23"/>
    </location>
</feature>
<feature type="region of interest" description="Disordered" evidence="1">
    <location>
        <begin position="750"/>
        <end position="785"/>
    </location>
</feature>
<dbReference type="RefSeq" id="XP_040717918.1">
    <property type="nucleotide sequence ID" value="XM_040858151.1"/>
</dbReference>
<feature type="compositionally biased region" description="Low complexity" evidence="1">
    <location>
        <begin position="648"/>
        <end position="664"/>
    </location>
</feature>
<feature type="compositionally biased region" description="Low complexity" evidence="1">
    <location>
        <begin position="1042"/>
        <end position="1056"/>
    </location>
</feature>
<dbReference type="InParanoid" id="A0A1Y2E7J6"/>
<dbReference type="STRING" id="1141098.A0A1Y2E7J6"/>
<evidence type="ECO:0000313" key="3">
    <source>
        <dbReference type="Proteomes" id="UP000193689"/>
    </source>
</evidence>
<dbReference type="Proteomes" id="UP000193689">
    <property type="component" value="Unassembled WGS sequence"/>
</dbReference>
<feature type="compositionally biased region" description="Pro residues" evidence="1">
    <location>
        <begin position="934"/>
        <end position="943"/>
    </location>
</feature>
<evidence type="ECO:0000256" key="1">
    <source>
        <dbReference type="SAM" id="MobiDB-lite"/>
    </source>
</evidence>
<gene>
    <name evidence="2" type="ORF">BCR38DRAFT_407283</name>
</gene>
<feature type="region of interest" description="Disordered" evidence="1">
    <location>
        <begin position="1"/>
        <end position="144"/>
    </location>
</feature>